<evidence type="ECO:0000256" key="4">
    <source>
        <dbReference type="ARBA" id="ARBA00022840"/>
    </source>
</evidence>
<evidence type="ECO:0000256" key="3">
    <source>
        <dbReference type="ARBA" id="ARBA00022821"/>
    </source>
</evidence>
<dbReference type="InterPro" id="IPR042197">
    <property type="entry name" value="Apaf_helical"/>
</dbReference>
<name>A0AB32WCC8_THECC</name>
<feature type="domain" description="Disease resistance N-terminal" evidence="6">
    <location>
        <begin position="11"/>
        <end position="95"/>
    </location>
</feature>
<dbReference type="GO" id="GO:0043531">
    <property type="term" value="F:ADP binding"/>
    <property type="evidence" value="ECO:0007669"/>
    <property type="project" value="InterPro"/>
</dbReference>
<dbReference type="RefSeq" id="XP_017976549.1">
    <property type="nucleotide sequence ID" value="XM_018121060.1"/>
</dbReference>
<keyword evidence="1" id="KW-0677">Repeat</keyword>
<dbReference type="InterPro" id="IPR002182">
    <property type="entry name" value="NB-ARC"/>
</dbReference>
<dbReference type="PANTHER" id="PTHR36766:SF67">
    <property type="entry name" value="DISEASE RESISTANCE PROTEIN RGA3"/>
    <property type="match status" value="1"/>
</dbReference>
<dbReference type="InterPro" id="IPR041118">
    <property type="entry name" value="Rx_N"/>
</dbReference>
<dbReference type="Gene3D" id="1.10.8.430">
    <property type="entry name" value="Helical domain of apoptotic protease-activating factors"/>
    <property type="match status" value="1"/>
</dbReference>
<dbReference type="Pfam" id="PF00931">
    <property type="entry name" value="NB-ARC"/>
    <property type="match status" value="1"/>
</dbReference>
<reference evidence="9" key="1">
    <citation type="journal article" date="1997" name="Nucleic Acids Res.">
        <title>tRNAscan-SE: a program for improved detection of transfer RNA genes in genomic sequence.</title>
        <authorList>
            <person name="Lowe T.M."/>
            <person name="Eddy S.R."/>
        </authorList>
    </citation>
    <scope>NUCLEOTIDE SEQUENCE [LARGE SCALE GENOMIC DNA]</scope>
    <source>
        <strain evidence="9">r\B97-61/B2</strain>
    </source>
</reference>
<dbReference type="PRINTS" id="PR00364">
    <property type="entry name" value="DISEASERSIST"/>
</dbReference>
<dbReference type="PANTHER" id="PTHR36766">
    <property type="entry name" value="PLANT BROAD-SPECTRUM MILDEW RESISTANCE PROTEIN RPW8"/>
    <property type="match status" value="1"/>
</dbReference>
<dbReference type="GO" id="GO:0005524">
    <property type="term" value="F:ATP binding"/>
    <property type="evidence" value="ECO:0007669"/>
    <property type="project" value="UniProtKB-KW"/>
</dbReference>
<dbReference type="Pfam" id="PF18052">
    <property type="entry name" value="Rx_N"/>
    <property type="match status" value="1"/>
</dbReference>
<dbReference type="InterPro" id="IPR036388">
    <property type="entry name" value="WH-like_DNA-bd_sf"/>
</dbReference>
<evidence type="ECO:0000256" key="2">
    <source>
        <dbReference type="ARBA" id="ARBA00022741"/>
    </source>
</evidence>
<dbReference type="AlphaFoldDB" id="A0AB32WCC8"/>
<dbReference type="Gramene" id="Tc05v2_t021160.1">
    <property type="protein sequence ID" value="Tc05v2_p021160.1"/>
    <property type="gene ID" value="Tc05v2_g021160"/>
</dbReference>
<gene>
    <name evidence="10" type="primary">LOC108662029</name>
</gene>
<dbReference type="GeneID" id="108662029"/>
<reference evidence="10" key="2">
    <citation type="submission" date="2025-08" db="UniProtKB">
        <authorList>
            <consortium name="RefSeq"/>
        </authorList>
    </citation>
    <scope>IDENTIFICATION</scope>
</reference>
<keyword evidence="2" id="KW-0547">Nucleotide-binding</keyword>
<feature type="domain" description="Disease resistance R13L4/SHOC-2-like LRR" evidence="8">
    <location>
        <begin position="564"/>
        <end position="771"/>
    </location>
</feature>
<protein>
    <submittedName>
        <fullName evidence="10">Disease resistance protein RGA4</fullName>
    </submittedName>
</protein>
<dbReference type="SUPFAM" id="SSF52058">
    <property type="entry name" value="L domain-like"/>
    <property type="match status" value="1"/>
</dbReference>
<evidence type="ECO:0000259" key="8">
    <source>
        <dbReference type="Pfam" id="PF23598"/>
    </source>
</evidence>
<keyword evidence="3" id="KW-0611">Plant defense</keyword>
<dbReference type="InterPro" id="IPR032675">
    <property type="entry name" value="LRR_dom_sf"/>
</dbReference>
<evidence type="ECO:0000259" key="6">
    <source>
        <dbReference type="Pfam" id="PF18052"/>
    </source>
</evidence>
<evidence type="ECO:0000259" key="7">
    <source>
        <dbReference type="Pfam" id="PF23559"/>
    </source>
</evidence>
<dbReference type="Pfam" id="PF23559">
    <property type="entry name" value="WHD_DRP"/>
    <property type="match status" value="1"/>
</dbReference>
<organism evidence="9 10">
    <name type="scientific">Theobroma cacao</name>
    <name type="common">Cacao</name>
    <name type="synonym">Cocoa</name>
    <dbReference type="NCBI Taxonomy" id="3641"/>
    <lineage>
        <taxon>Eukaryota</taxon>
        <taxon>Viridiplantae</taxon>
        <taxon>Streptophyta</taxon>
        <taxon>Embryophyta</taxon>
        <taxon>Tracheophyta</taxon>
        <taxon>Spermatophyta</taxon>
        <taxon>Magnoliopsida</taxon>
        <taxon>eudicotyledons</taxon>
        <taxon>Gunneridae</taxon>
        <taxon>Pentapetalae</taxon>
        <taxon>rosids</taxon>
        <taxon>malvids</taxon>
        <taxon>Malvales</taxon>
        <taxon>Malvaceae</taxon>
        <taxon>Byttnerioideae</taxon>
        <taxon>Theobroma</taxon>
    </lineage>
</organism>
<dbReference type="InterPro" id="IPR038005">
    <property type="entry name" value="RX-like_CC"/>
</dbReference>
<dbReference type="InterPro" id="IPR058922">
    <property type="entry name" value="WHD_DRP"/>
</dbReference>
<evidence type="ECO:0000313" key="10">
    <source>
        <dbReference type="RefSeq" id="XP_017976549.1"/>
    </source>
</evidence>
<dbReference type="Gene3D" id="1.20.5.4130">
    <property type="match status" value="1"/>
</dbReference>
<sequence>MAESFLFNIAERVLEKIALLAVEEVRLAFNVKNDLEELQDTMTRIKAFLLDAERQQHQNEALRLSICKLRDLLYDAEDVIDEIECEALRKDVVNCPSTSIKVRCLPSCFVPLAFSSKMGHKIKEINKRIDKIATEWDRFNLGQQVDNRRVIHRETHSFVNSLDVIGRDEDRENIINLLKEPSDESGNIPVIPIVGIGGLGKTTLAQFVYNDERIIKLFSLRIWVCVSEEFDLRRLLQEMIYSISKKKCDDSKIDILQTQLRSLVNDENFLLVLDDVWNDDRVKWIEFKNLLMSMGNLSQSKIIVTTRSLKIALIMSSCEPYVLKGLSYKDCLTLFTTWAFNDGDERRYPNLMRIGEKIVEKCKGVPLAVRTLGSLLFSKTDECEWILLRDNEIWRLEQSENDILPVLKLSYHYLPSHLQQCLTYLSLFPKDYLYDTDYIIQFWMATGLLASSNQNEEWEDIGITYFKELWLRGFVQNVIDRGSFYWFKMHDLALNLSQRECLTVNRQPMKVVQKVRHLSFSPDSPLRVPQSLKKLKRVRTIVVSSLPFSKEKRSIDESFVNACILNFKYLRLLDLSYTLLEELPESIGTLKHLRYLNLTICHRMRKIPSSICKLQSLLTLRLLGVPLIEVPESLQSLISLRFLEITTRAPRLRDIQPGCWSSLQFLLLYECDFLVSIFDGMQHLTSLRRLIIRECVRLISLPRSLKFLTKLEEIKIVGCQKINLCMEVEEAEDQDLHLSLKTFSVSWSDALTDLPRLLLEGSASTLQSIKIGECENFEVLPEWLQNLTSLQKLEISYCPNLSSPLEGMDRLTALTQLKIKGCPTLNRRWRPVGGADWPNISHVQEVEVDL</sequence>
<dbReference type="Gene3D" id="3.40.50.300">
    <property type="entry name" value="P-loop containing nucleotide triphosphate hydrolases"/>
    <property type="match status" value="1"/>
</dbReference>
<evidence type="ECO:0000256" key="1">
    <source>
        <dbReference type="ARBA" id="ARBA00022737"/>
    </source>
</evidence>
<dbReference type="InterPro" id="IPR027417">
    <property type="entry name" value="P-loop_NTPase"/>
</dbReference>
<dbReference type="GO" id="GO:0006952">
    <property type="term" value="P:defense response"/>
    <property type="evidence" value="ECO:0007669"/>
    <property type="project" value="UniProtKB-KW"/>
</dbReference>
<feature type="domain" description="NB-ARC" evidence="5">
    <location>
        <begin position="170"/>
        <end position="342"/>
    </location>
</feature>
<dbReference type="GO" id="GO:0051707">
    <property type="term" value="P:response to other organism"/>
    <property type="evidence" value="ECO:0007669"/>
    <property type="project" value="UniProtKB-ARBA"/>
</dbReference>
<proteinExistence type="predicted"/>
<evidence type="ECO:0000313" key="9">
    <source>
        <dbReference type="Proteomes" id="UP000694886"/>
    </source>
</evidence>
<dbReference type="KEGG" id="tcc:108662029"/>
<dbReference type="InterPro" id="IPR055414">
    <property type="entry name" value="LRR_R13L4/SHOC2-like"/>
</dbReference>
<keyword evidence="4" id="KW-0067">ATP-binding</keyword>
<dbReference type="Gene3D" id="1.10.10.10">
    <property type="entry name" value="Winged helix-like DNA-binding domain superfamily/Winged helix DNA-binding domain"/>
    <property type="match status" value="1"/>
</dbReference>
<dbReference type="Gene3D" id="3.80.10.10">
    <property type="entry name" value="Ribonuclease Inhibitor"/>
    <property type="match status" value="2"/>
</dbReference>
<evidence type="ECO:0000259" key="5">
    <source>
        <dbReference type="Pfam" id="PF00931"/>
    </source>
</evidence>
<feature type="domain" description="Disease resistance protein winged helix" evidence="7">
    <location>
        <begin position="427"/>
        <end position="496"/>
    </location>
</feature>
<dbReference type="CDD" id="cd14798">
    <property type="entry name" value="RX-CC_like"/>
    <property type="match status" value="1"/>
</dbReference>
<accession>A0AB32WCC8</accession>
<dbReference type="SUPFAM" id="SSF52540">
    <property type="entry name" value="P-loop containing nucleoside triphosphate hydrolases"/>
    <property type="match status" value="1"/>
</dbReference>
<dbReference type="Pfam" id="PF23598">
    <property type="entry name" value="LRR_14"/>
    <property type="match status" value="1"/>
</dbReference>
<dbReference type="Proteomes" id="UP000694886">
    <property type="component" value="Chromosome 5"/>
</dbReference>